<dbReference type="EMBL" id="HBHL01007467">
    <property type="protein sequence ID" value="CAD9715981.1"/>
    <property type="molecule type" value="Transcribed_RNA"/>
</dbReference>
<evidence type="ECO:0000313" key="7">
    <source>
        <dbReference type="EMBL" id="QDZ20924.1"/>
    </source>
</evidence>
<dbReference type="FunFam" id="3.40.50.2000:FF:000079">
    <property type="entry name" value="Trehalose-6-phosphate synthase 8"/>
    <property type="match status" value="1"/>
</dbReference>
<dbReference type="Pfam" id="PF00982">
    <property type="entry name" value="Glyco_transf_20"/>
    <property type="match status" value="1"/>
</dbReference>
<keyword evidence="8" id="KW-1185">Reference proteome</keyword>
<evidence type="ECO:0000313" key="8">
    <source>
        <dbReference type="Proteomes" id="UP000316726"/>
    </source>
</evidence>
<feature type="region of interest" description="Disordered" evidence="5">
    <location>
        <begin position="25"/>
        <end position="47"/>
    </location>
</feature>
<reference evidence="7 8" key="1">
    <citation type="submission" date="2018-07" db="EMBL/GenBank/DDBJ databases">
        <title>The complete nuclear genome of the prasinophyte Chloropicon primus (CCMP1205).</title>
        <authorList>
            <person name="Pombert J.-F."/>
            <person name="Otis C."/>
            <person name="Turmel M."/>
            <person name="Lemieux C."/>
        </authorList>
    </citation>
    <scope>NUCLEOTIDE SEQUENCE [LARGE SCALE GENOMIC DNA]</scope>
    <source>
        <strain evidence="7 8">CCMP1205</strain>
    </source>
</reference>
<comment type="similarity">
    <text evidence="2">In the C-terminal section; belongs to the trehalose phosphatase family.</text>
</comment>
<dbReference type="Proteomes" id="UP000316726">
    <property type="component" value="Chromosome 4"/>
</dbReference>
<proteinExistence type="inferred from homology"/>
<dbReference type="FunFam" id="3.40.50.2000:FF:000010">
    <property type="entry name" value="Alpha,alpha-trehalose-phosphate synthase"/>
    <property type="match status" value="1"/>
</dbReference>
<evidence type="ECO:0000256" key="5">
    <source>
        <dbReference type="SAM" id="MobiDB-lite"/>
    </source>
</evidence>
<protein>
    <submittedName>
        <fullName evidence="7">Trehalose-phosphatase</fullName>
    </submittedName>
</protein>
<feature type="compositionally biased region" description="Low complexity" evidence="5">
    <location>
        <begin position="29"/>
        <end position="41"/>
    </location>
</feature>
<dbReference type="PANTHER" id="PTHR10788:SF94">
    <property type="entry name" value="ALPHA,ALPHA-TREHALOSE-PHOSPHATE SYNTHASE [UDP-FORMING] 5"/>
    <property type="match status" value="1"/>
</dbReference>
<name>A0A5B8MLP1_9CHLO</name>
<dbReference type="GO" id="GO:0005829">
    <property type="term" value="C:cytosol"/>
    <property type="evidence" value="ECO:0007669"/>
    <property type="project" value="TreeGrafter"/>
</dbReference>
<dbReference type="GO" id="GO:0016757">
    <property type="term" value="F:glycosyltransferase activity"/>
    <property type="evidence" value="ECO:0007669"/>
    <property type="project" value="UniProtKB-KW"/>
</dbReference>
<reference evidence="6" key="2">
    <citation type="submission" date="2021-01" db="EMBL/GenBank/DDBJ databases">
        <authorList>
            <person name="Corre E."/>
            <person name="Pelletier E."/>
            <person name="Niang G."/>
            <person name="Scheremetjew M."/>
            <person name="Finn R."/>
            <person name="Kale V."/>
            <person name="Holt S."/>
            <person name="Cochrane G."/>
            <person name="Meng A."/>
            <person name="Brown T."/>
            <person name="Cohen L."/>
        </authorList>
    </citation>
    <scope>NUCLEOTIDE SEQUENCE</scope>
    <source>
        <strain evidence="6">CCMP1205</strain>
    </source>
</reference>
<evidence type="ECO:0000256" key="2">
    <source>
        <dbReference type="ARBA" id="ARBA00006330"/>
    </source>
</evidence>
<gene>
    <name evidence="7" type="ORF">A3770_04p34420</name>
    <name evidence="6" type="ORF">CPRI1469_LOCUS4837</name>
</gene>
<dbReference type="CDD" id="cd03788">
    <property type="entry name" value="GT20_TPS"/>
    <property type="match status" value="1"/>
</dbReference>
<dbReference type="Gene3D" id="3.40.50.1000">
    <property type="entry name" value="HAD superfamily/HAD-like"/>
    <property type="match status" value="1"/>
</dbReference>
<evidence type="ECO:0000313" key="6">
    <source>
        <dbReference type="EMBL" id="CAD9715981.1"/>
    </source>
</evidence>
<keyword evidence="3" id="KW-0328">Glycosyltransferase</keyword>
<sequence>MAGLRGSFSNLQALLDGAQHHSPQLRTKLQSQLSLGSSESLQSKDKRKPRVIVVSMKLPLSMSAKEGDGEAGWDFKVDENALLVQACTSSVLDKDFEVIHVGCLPKEVAPEEQDDISSELMEKFNYMPVFLGDDLKEKYYNSFCKQTLWPLLHYLLPLSTASSGRFKQDEWTAYMKANRIFVDKLLQFLRPEEDYIWIHDYHLLVLPALLRKRSYKVKVGLFLHSPFPSSEVFRAFPKREELLRSFLTADLVGFQSFDYARHFLSCCARQLGVEHEMDRGSIALKYFGRKVYVTISPTGVQPDKLLECCCWNDTVWRKGELMNEYKDKTILLGMDDLDPFKGIELKLHAYEHILDMHPYLRQSLVLIQVVNPPRSHSKEMEALQLELRECVERINNKYGSDKHTPLVWLDRSVPHYERIALYSIADCTIVTATRDGMNLMPYEYIVCRQGPDASPGVRRSTLVVSEFVGCSPSLSGALRVNPWSVESVSDAMLQCISMSPQESMLRHDKHWKYITRHTASHWASSYLNNLKKACANHSSMKFYGLGLGLDSFRMVALDVNFRRLDEVSVNEAFRNSQSCVFLLDYDQTLMTTTSFSNQPSEEVLMVLGDLCASTSNTVVIVSGRRAQDLEAWFGGVKNLGLIAEHGYKFWPPGGDRWETHLQVEPKWHDVVLPILEHYVECTDGSYLERKESALVWHYQDTDPDYGSWQAKELLDHLDSVLANLPVEPSKGNGIIEVSPQGATKGQAIEVVLSWTRKVRDDVDFVFCVGDDRSDEEMFKAVEHVTYSPHMPAEVFACTVGAKPSQAPYYLDDPNDVLDILRQLSKKK</sequence>
<dbReference type="STRING" id="1764295.A0A5B8MLP1"/>
<organism evidence="7 8">
    <name type="scientific">Chloropicon primus</name>
    <dbReference type="NCBI Taxonomy" id="1764295"/>
    <lineage>
        <taxon>Eukaryota</taxon>
        <taxon>Viridiplantae</taxon>
        <taxon>Chlorophyta</taxon>
        <taxon>Chloropicophyceae</taxon>
        <taxon>Chloropicales</taxon>
        <taxon>Chloropicaceae</taxon>
        <taxon>Chloropicon</taxon>
    </lineage>
</organism>
<keyword evidence="4" id="KW-0808">Transferase</keyword>
<dbReference type="CDD" id="cd01627">
    <property type="entry name" value="HAD_TPP"/>
    <property type="match status" value="1"/>
</dbReference>
<dbReference type="InterPro" id="IPR001830">
    <property type="entry name" value="Glyco_trans_20"/>
</dbReference>
<evidence type="ECO:0000256" key="4">
    <source>
        <dbReference type="ARBA" id="ARBA00022679"/>
    </source>
</evidence>
<dbReference type="EMBL" id="CP031037">
    <property type="protein sequence ID" value="QDZ20924.1"/>
    <property type="molecule type" value="Genomic_DNA"/>
</dbReference>
<dbReference type="InterPro" id="IPR006379">
    <property type="entry name" value="HAD-SF_hydro_IIB"/>
</dbReference>
<evidence type="ECO:0000256" key="1">
    <source>
        <dbReference type="ARBA" id="ARBA00005409"/>
    </source>
</evidence>
<dbReference type="SUPFAM" id="SSF53756">
    <property type="entry name" value="UDP-Glycosyltransferase/glycogen phosphorylase"/>
    <property type="match status" value="1"/>
</dbReference>
<dbReference type="InterPro" id="IPR003337">
    <property type="entry name" value="Trehalose_PPase"/>
</dbReference>
<dbReference type="GO" id="GO:0005992">
    <property type="term" value="P:trehalose biosynthetic process"/>
    <property type="evidence" value="ECO:0007669"/>
    <property type="project" value="InterPro"/>
</dbReference>
<dbReference type="Gene3D" id="3.40.50.2000">
    <property type="entry name" value="Glycogen Phosphorylase B"/>
    <property type="match status" value="2"/>
</dbReference>
<dbReference type="GO" id="GO:0004805">
    <property type="term" value="F:trehalose-phosphatase activity"/>
    <property type="evidence" value="ECO:0007669"/>
    <property type="project" value="TreeGrafter"/>
</dbReference>
<evidence type="ECO:0000256" key="3">
    <source>
        <dbReference type="ARBA" id="ARBA00022676"/>
    </source>
</evidence>
<dbReference type="InterPro" id="IPR036412">
    <property type="entry name" value="HAD-like_sf"/>
</dbReference>
<dbReference type="AlphaFoldDB" id="A0A5B8MLP1"/>
<dbReference type="Pfam" id="PF02358">
    <property type="entry name" value="Trehalose_PPase"/>
    <property type="match status" value="1"/>
</dbReference>
<dbReference type="SUPFAM" id="SSF56784">
    <property type="entry name" value="HAD-like"/>
    <property type="match status" value="1"/>
</dbReference>
<dbReference type="NCBIfam" id="TIGR01484">
    <property type="entry name" value="HAD-SF-IIB"/>
    <property type="match status" value="1"/>
</dbReference>
<dbReference type="PANTHER" id="PTHR10788">
    <property type="entry name" value="TREHALOSE-6-PHOSPHATE SYNTHASE"/>
    <property type="match status" value="1"/>
</dbReference>
<comment type="similarity">
    <text evidence="1">In the N-terminal section; belongs to the glycosyltransferase 20 family.</text>
</comment>
<dbReference type="NCBIfam" id="TIGR00685">
    <property type="entry name" value="T6PP"/>
    <property type="match status" value="1"/>
</dbReference>
<dbReference type="InterPro" id="IPR023214">
    <property type="entry name" value="HAD_sf"/>
</dbReference>
<accession>A0A5B8MLP1</accession>
<dbReference type="FunFam" id="3.40.50.1000:FF:000052">
    <property type="entry name" value="Alpha,alpha-trehalose-phosphate synthase [UDP-forming] 6"/>
    <property type="match status" value="1"/>
</dbReference>
<dbReference type="OrthoDB" id="755951at2759"/>
<dbReference type="Gene3D" id="3.30.70.1020">
    <property type="entry name" value="Trehalose-6-phosphate phosphatase related protein, domain 2"/>
    <property type="match status" value="1"/>
</dbReference>